<accession>A0A364NVF6</accession>
<dbReference type="EMBL" id="PGTO01000015">
    <property type="protein sequence ID" value="RAU20887.1"/>
    <property type="molecule type" value="Genomic_DNA"/>
</dbReference>
<proteinExistence type="predicted"/>
<organism evidence="2 3">
    <name type="scientific">Paramagnetospirillum kuznetsovii</name>
    <dbReference type="NCBI Taxonomy" id="2053833"/>
    <lineage>
        <taxon>Bacteria</taxon>
        <taxon>Pseudomonadati</taxon>
        <taxon>Pseudomonadota</taxon>
        <taxon>Alphaproteobacteria</taxon>
        <taxon>Rhodospirillales</taxon>
        <taxon>Magnetospirillaceae</taxon>
        <taxon>Paramagnetospirillum</taxon>
    </lineage>
</organism>
<dbReference type="Proteomes" id="UP000251075">
    <property type="component" value="Unassembled WGS sequence"/>
</dbReference>
<feature type="chain" id="PRO_5016833517" evidence="1">
    <location>
        <begin position="20"/>
        <end position="214"/>
    </location>
</feature>
<dbReference type="InterPro" id="IPR029033">
    <property type="entry name" value="His_PPase_superfam"/>
</dbReference>
<dbReference type="SUPFAM" id="SSF53254">
    <property type="entry name" value="Phosphoglycerate mutase-like"/>
    <property type="match status" value="1"/>
</dbReference>
<name>A0A364NVF6_9PROT</name>
<keyword evidence="3" id="KW-1185">Reference proteome</keyword>
<comment type="caution">
    <text evidence="2">The sequence shown here is derived from an EMBL/GenBank/DDBJ whole genome shotgun (WGS) entry which is preliminary data.</text>
</comment>
<dbReference type="Pfam" id="PF00300">
    <property type="entry name" value="His_Phos_1"/>
    <property type="match status" value="1"/>
</dbReference>
<sequence>MAIILFVATAVLGPVRVHADATGAAPAEAAKFKEITATKETLEQLRRGGWALYMRHGRTDNTKPDRYPSVDLNDCSTQRPLTEDGLKMATQVGEEVRKARIPIGEIRISPLCRVKDTVAAAFPNQAFTLDNELLYTANLTDAEKQPIIANTRRLLSAPVANGVNRLLIAHAPNLMDLIGYFPKEGTLVVFRPKGNGEFDYIGSIPPSLWPNLQQ</sequence>
<keyword evidence="1" id="KW-0732">Signal</keyword>
<protein>
    <submittedName>
        <fullName evidence="2">Histidine phosphatase family protein</fullName>
    </submittedName>
</protein>
<gene>
    <name evidence="2" type="ORF">CU669_15735</name>
</gene>
<dbReference type="InterPro" id="IPR013078">
    <property type="entry name" value="His_Pase_superF_clade-1"/>
</dbReference>
<dbReference type="RefSeq" id="WP_112146423.1">
    <property type="nucleotide sequence ID" value="NZ_PGTO01000015.1"/>
</dbReference>
<evidence type="ECO:0000313" key="3">
    <source>
        <dbReference type="Proteomes" id="UP000251075"/>
    </source>
</evidence>
<dbReference type="Gene3D" id="3.40.50.1240">
    <property type="entry name" value="Phosphoglycerate mutase-like"/>
    <property type="match status" value="1"/>
</dbReference>
<reference evidence="2 3" key="1">
    <citation type="submission" date="2017-11" db="EMBL/GenBank/DDBJ databases">
        <title>Draft genome sequence of magnetotactic bacterium Magnetospirillum kuznetsovii LBB-42.</title>
        <authorList>
            <person name="Grouzdev D.S."/>
            <person name="Rysina M.S."/>
            <person name="Baslerov R.V."/>
            <person name="Koziaeva V."/>
        </authorList>
    </citation>
    <scope>NUCLEOTIDE SEQUENCE [LARGE SCALE GENOMIC DNA]</scope>
    <source>
        <strain evidence="2 3">LBB-42</strain>
    </source>
</reference>
<dbReference type="CDD" id="cd07040">
    <property type="entry name" value="HP"/>
    <property type="match status" value="1"/>
</dbReference>
<dbReference type="AlphaFoldDB" id="A0A364NVF6"/>
<dbReference type="OrthoDB" id="2237472at2"/>
<evidence type="ECO:0000313" key="2">
    <source>
        <dbReference type="EMBL" id="RAU20887.1"/>
    </source>
</evidence>
<evidence type="ECO:0000256" key="1">
    <source>
        <dbReference type="SAM" id="SignalP"/>
    </source>
</evidence>
<feature type="signal peptide" evidence="1">
    <location>
        <begin position="1"/>
        <end position="19"/>
    </location>
</feature>